<dbReference type="Proteomes" id="UP001279734">
    <property type="component" value="Unassembled WGS sequence"/>
</dbReference>
<dbReference type="AlphaFoldDB" id="A0AAD3T1W6"/>
<protein>
    <submittedName>
        <fullName evidence="1">Uncharacterized protein</fullName>
    </submittedName>
</protein>
<evidence type="ECO:0000313" key="1">
    <source>
        <dbReference type="EMBL" id="GMH22098.1"/>
    </source>
</evidence>
<accession>A0AAD3T1W6</accession>
<sequence>MASDYAPTHGSVCFADTGLALTDVYALLAQWAGLRLMVDAILILRKPNGCCEHTLHRYSGAEVADERSLTAASGLKERIVAEKTEDPIFYAVVIWVVLGVHWELDSDAVGLPRGGLGEPFRRLAVLEMWRCFEVRMICVSCSICKAPHLSFTAAASYLYNRRCQLNVIYLIVAGSLGLR</sequence>
<comment type="caution">
    <text evidence="1">The sequence shown here is derived from an EMBL/GenBank/DDBJ whole genome shotgun (WGS) entry which is preliminary data.</text>
</comment>
<proteinExistence type="predicted"/>
<organism evidence="1 2">
    <name type="scientific">Nepenthes gracilis</name>
    <name type="common">Slender pitcher plant</name>
    <dbReference type="NCBI Taxonomy" id="150966"/>
    <lineage>
        <taxon>Eukaryota</taxon>
        <taxon>Viridiplantae</taxon>
        <taxon>Streptophyta</taxon>
        <taxon>Embryophyta</taxon>
        <taxon>Tracheophyta</taxon>
        <taxon>Spermatophyta</taxon>
        <taxon>Magnoliopsida</taxon>
        <taxon>eudicotyledons</taxon>
        <taxon>Gunneridae</taxon>
        <taxon>Pentapetalae</taxon>
        <taxon>Caryophyllales</taxon>
        <taxon>Nepenthaceae</taxon>
        <taxon>Nepenthes</taxon>
    </lineage>
</organism>
<name>A0AAD3T1W6_NEPGR</name>
<reference evidence="1" key="1">
    <citation type="submission" date="2023-05" db="EMBL/GenBank/DDBJ databases">
        <title>Nepenthes gracilis genome sequencing.</title>
        <authorList>
            <person name="Fukushima K."/>
        </authorList>
    </citation>
    <scope>NUCLEOTIDE SEQUENCE</scope>
    <source>
        <strain evidence="1">SING2019-196</strain>
    </source>
</reference>
<dbReference type="EMBL" id="BSYO01000024">
    <property type="protein sequence ID" value="GMH22098.1"/>
    <property type="molecule type" value="Genomic_DNA"/>
</dbReference>
<keyword evidence="2" id="KW-1185">Reference proteome</keyword>
<evidence type="ECO:0000313" key="2">
    <source>
        <dbReference type="Proteomes" id="UP001279734"/>
    </source>
</evidence>
<gene>
    <name evidence="1" type="ORF">Nepgr_023941</name>
</gene>